<sequence>MFNRKKYRKGKKYTYVVSGTFSSGEVGPVQDKHFLMADTLLITNSMNALEMFNEVLRHVKIGQKVESNHPVLLKSYHVERN</sequence>
<accession>A0A7U0GCC7</accession>
<proteinExistence type="predicted"/>
<gene>
    <name evidence="1" type="primary">248</name>
    <name evidence="1" type="ORF">SEA_MEGANTHEEKILLA_248</name>
</gene>
<dbReference type="EMBL" id="MW435853">
    <property type="protein sequence ID" value="QQV92585.1"/>
    <property type="molecule type" value="Genomic_DNA"/>
</dbReference>
<reference evidence="1 2" key="1">
    <citation type="submission" date="2021-01" db="EMBL/GenBank/DDBJ databases">
        <authorList>
            <person name="Olabode J."/>
            <person name="Purtell M.C."/>
            <person name="Talati K."/>
            <person name="Shaffer C.D."/>
            <person name="Weston-Hafer K.A."/>
            <person name="Garlena R.A."/>
            <person name="Russell D.A."/>
            <person name="Pope W.H."/>
            <person name="Jacobs-Sera D."/>
            <person name="Hatfull G.F."/>
        </authorList>
    </citation>
    <scope>NUCLEOTIDE SEQUENCE [LARGE SCALE GENOMIC DNA]</scope>
</reference>
<name>A0A7U0GCC7_9CAUD</name>
<evidence type="ECO:0000313" key="1">
    <source>
        <dbReference type="EMBL" id="QQV92585.1"/>
    </source>
</evidence>
<protein>
    <submittedName>
        <fullName evidence="1">Uncharacterized protein</fullName>
    </submittedName>
</protein>
<evidence type="ECO:0000313" key="2">
    <source>
        <dbReference type="Proteomes" id="UP000596355"/>
    </source>
</evidence>
<dbReference type="Proteomes" id="UP000596355">
    <property type="component" value="Segment"/>
</dbReference>
<organism evidence="1 2">
    <name type="scientific">Streptomyces phage MeganTheeKilla</name>
    <dbReference type="NCBI Taxonomy" id="2801897"/>
    <lineage>
        <taxon>Viruses</taxon>
        <taxon>Duplodnaviria</taxon>
        <taxon>Heunggongvirae</taxon>
        <taxon>Uroviricota</taxon>
        <taxon>Caudoviricetes</taxon>
        <taxon>Stanwilliamsviridae</taxon>
        <taxon>Loccivirinae</taxon>
        <taxon>Gilsonvirus</taxon>
        <taxon>Gilsonvirus gilson</taxon>
    </lineage>
</organism>